<gene>
    <name evidence="9" type="ORF">UNLARM2_0741</name>
</gene>
<feature type="transmembrane region" description="Helical" evidence="8">
    <location>
        <begin position="92"/>
        <end position="111"/>
    </location>
</feature>
<dbReference type="InterPro" id="IPR026046">
    <property type="entry name" value="UBIAD1"/>
</dbReference>
<keyword evidence="7 8" id="KW-0472">Membrane</keyword>
<dbReference type="Proteomes" id="UP000332487">
    <property type="component" value="Unassembled WGS sequence"/>
</dbReference>
<comment type="subcellular location">
    <subcellularLocation>
        <location evidence="1">Cell membrane</location>
        <topology evidence="1">Multi-pass membrane protein</topology>
    </subcellularLocation>
</comment>
<feature type="transmembrane region" description="Helical" evidence="8">
    <location>
        <begin position="146"/>
        <end position="165"/>
    </location>
</feature>
<keyword evidence="4" id="KW-0808">Transferase</keyword>
<evidence type="ECO:0000256" key="8">
    <source>
        <dbReference type="SAM" id="Phobius"/>
    </source>
</evidence>
<dbReference type="Gene3D" id="1.10.357.140">
    <property type="entry name" value="UbiA prenyltransferase"/>
    <property type="match status" value="1"/>
</dbReference>
<dbReference type="GO" id="GO:0009234">
    <property type="term" value="P:menaquinone biosynthetic process"/>
    <property type="evidence" value="ECO:0007669"/>
    <property type="project" value="UniProtKB-UniPathway"/>
</dbReference>
<dbReference type="UniPathway" id="UPA00079"/>
<feature type="transmembrane region" description="Helical" evidence="8">
    <location>
        <begin position="271"/>
        <end position="290"/>
    </location>
</feature>
<reference evidence="9 10" key="2">
    <citation type="journal article" date="2010" name="Proc. Natl. Acad. Sci. U.S.A.">
        <title>Enigmatic, ultrasmall, uncultivated Archaea.</title>
        <authorList>
            <person name="Baker B.J."/>
            <person name="Comolli L.R."/>
            <person name="Dick G.J."/>
            <person name="Hauser L.J."/>
            <person name="Hyatt D."/>
            <person name="Dill B.D."/>
            <person name="Land M.L."/>
            <person name="Verberkmoes N.C."/>
            <person name="Hettich R.L."/>
            <person name="Banfield J.F."/>
        </authorList>
    </citation>
    <scope>NUCLEOTIDE SEQUENCE [LARGE SCALE GENOMIC DNA]</scope>
    <source>
        <strain evidence="9">ARMAN-2</strain>
    </source>
</reference>
<feature type="transmembrane region" description="Helical" evidence="8">
    <location>
        <begin position="226"/>
        <end position="247"/>
    </location>
</feature>
<evidence type="ECO:0000256" key="7">
    <source>
        <dbReference type="ARBA" id="ARBA00023136"/>
    </source>
</evidence>
<evidence type="ECO:0000313" key="10">
    <source>
        <dbReference type="Proteomes" id="UP000332487"/>
    </source>
</evidence>
<dbReference type="AlphaFoldDB" id="C7DI49"/>
<keyword evidence="5 8" id="KW-0812">Transmembrane</keyword>
<dbReference type="GO" id="GO:0005886">
    <property type="term" value="C:plasma membrane"/>
    <property type="evidence" value="ECO:0007669"/>
    <property type="project" value="UniProtKB-SubCell"/>
</dbReference>
<protein>
    <submittedName>
        <fullName evidence="9">UbiA prenyltransferase</fullName>
    </submittedName>
</protein>
<dbReference type="CDD" id="cd13962">
    <property type="entry name" value="PT_UbiA_UBIAD1"/>
    <property type="match status" value="1"/>
</dbReference>
<evidence type="ECO:0000313" key="9">
    <source>
        <dbReference type="EMBL" id="EET89623.1"/>
    </source>
</evidence>
<comment type="pathway">
    <text evidence="2">Quinol/quinone metabolism; menaquinone biosynthesis.</text>
</comment>
<dbReference type="EMBL" id="GG697241">
    <property type="protein sequence ID" value="EET89623.1"/>
    <property type="molecule type" value="Genomic_DNA"/>
</dbReference>
<feature type="transmembrane region" description="Helical" evidence="8">
    <location>
        <begin position="327"/>
        <end position="347"/>
    </location>
</feature>
<dbReference type="GO" id="GO:0042371">
    <property type="term" value="P:vitamin K biosynthetic process"/>
    <property type="evidence" value="ECO:0007669"/>
    <property type="project" value="TreeGrafter"/>
</dbReference>
<dbReference type="PANTHER" id="PTHR13929:SF0">
    <property type="entry name" value="UBIA PRENYLTRANSFERASE DOMAIN-CONTAINING PROTEIN 1"/>
    <property type="match status" value="1"/>
</dbReference>
<dbReference type="PANTHER" id="PTHR13929">
    <property type="entry name" value="1,4-DIHYDROXY-2-NAPHTHOATE OCTAPRENYLTRANSFERASE"/>
    <property type="match status" value="1"/>
</dbReference>
<dbReference type="InterPro" id="IPR044878">
    <property type="entry name" value="UbiA_sf"/>
</dbReference>
<feature type="transmembrane region" description="Helical" evidence="8">
    <location>
        <begin position="201"/>
        <end position="220"/>
    </location>
</feature>
<dbReference type="Pfam" id="PF01040">
    <property type="entry name" value="UbiA"/>
    <property type="match status" value="1"/>
</dbReference>
<sequence>MFLLQGFFLQNGRGAHYERGGKRQIKCRYHSKNPKYKTLYYQQFYKCNIIFSVNMAIKYYFAEMIEPPLLFGFLNSAIGISAAYYYHSLNLFIGLLALIGVVIAQIAVNLLDDYTDYKSGIDKETVKTKFSGGSPILAAGLISLEGLKRAGVAALIVAAVIGVYVSYVDYLVIPFFVVGAASVLLYAKYFTKIPFLTEPSVAINFAIVGIGSFVAASGSLNHLGQVAMVAACGGLYVGIASFVNGMPDKIPDKKHGRRNAVILLDKPKPQALYYLLLQAIIYALIASAVALDYVPYTFLLVFVTVFSTAYIYKGILSYSSPKKFEKVMGVSAIVGFAFTFLFAVFYII</sequence>
<evidence type="ECO:0000256" key="4">
    <source>
        <dbReference type="ARBA" id="ARBA00022679"/>
    </source>
</evidence>
<feature type="transmembrane region" description="Helical" evidence="8">
    <location>
        <begin position="69"/>
        <end position="86"/>
    </location>
</feature>
<evidence type="ECO:0000256" key="5">
    <source>
        <dbReference type="ARBA" id="ARBA00022692"/>
    </source>
</evidence>
<evidence type="ECO:0000256" key="6">
    <source>
        <dbReference type="ARBA" id="ARBA00022989"/>
    </source>
</evidence>
<accession>C7DI49</accession>
<organism evidence="9 10">
    <name type="scientific">Candidatus Micrarchaeum acidiphilum ARMAN-2</name>
    <dbReference type="NCBI Taxonomy" id="425595"/>
    <lineage>
        <taxon>Archaea</taxon>
        <taxon>Candidatus Micrarchaeota</taxon>
        <taxon>Candidatus Micrarchaeia</taxon>
        <taxon>Candidatus Micrarchaeales</taxon>
        <taxon>Candidatus Micrarchaeaceae</taxon>
        <taxon>Candidatus Micrarchaeum</taxon>
    </lineage>
</organism>
<proteinExistence type="predicted"/>
<keyword evidence="10" id="KW-1185">Reference proteome</keyword>
<keyword evidence="3" id="KW-0474">Menaquinone biosynthesis</keyword>
<evidence type="ECO:0000256" key="1">
    <source>
        <dbReference type="ARBA" id="ARBA00004651"/>
    </source>
</evidence>
<feature type="transmembrane region" description="Helical" evidence="8">
    <location>
        <begin position="296"/>
        <end position="315"/>
    </location>
</feature>
<dbReference type="InterPro" id="IPR000537">
    <property type="entry name" value="UbiA_prenyltransferase"/>
</dbReference>
<evidence type="ECO:0000256" key="3">
    <source>
        <dbReference type="ARBA" id="ARBA00022428"/>
    </source>
</evidence>
<evidence type="ECO:0000256" key="2">
    <source>
        <dbReference type="ARBA" id="ARBA00004863"/>
    </source>
</evidence>
<name>C7DI49_MICA2</name>
<reference evidence="9 10" key="1">
    <citation type="journal article" date="2009" name="Genome Biol.">
        <title>Community-wide analysis of microbial genome sequence signatures.</title>
        <authorList>
            <person name="Dick G.J."/>
            <person name="Andersson A.F."/>
            <person name="Baker B.J."/>
            <person name="Simmons S.L."/>
            <person name="Thomas B.C."/>
            <person name="Yelton A.P."/>
            <person name="Banfield J.F."/>
        </authorList>
    </citation>
    <scope>NUCLEOTIDE SEQUENCE [LARGE SCALE GENOMIC DNA]</scope>
    <source>
        <strain evidence="9">ARMAN-2</strain>
    </source>
</reference>
<dbReference type="GO" id="GO:0004659">
    <property type="term" value="F:prenyltransferase activity"/>
    <property type="evidence" value="ECO:0007669"/>
    <property type="project" value="InterPro"/>
</dbReference>
<keyword evidence="6 8" id="KW-1133">Transmembrane helix</keyword>